<sequence length="113" mass="11822">MSCDENLHKWRGLLGELSAALAALQDAPALHANSPGTNAAGRTAAWAPGLSAVAYGASSRSSSSSSAYEQLEQLTERSKQLLGTAMVLNPGAYCMLLGRNLDTGMPVAYEDEH</sequence>
<evidence type="ECO:0000313" key="3">
    <source>
        <dbReference type="Proteomes" id="UP000256970"/>
    </source>
</evidence>
<dbReference type="EMBL" id="FNXT01001202">
    <property type="protein sequence ID" value="SZX73926.1"/>
    <property type="molecule type" value="Genomic_DNA"/>
</dbReference>
<accession>A0A383VGL4</accession>
<dbReference type="Proteomes" id="UP000256970">
    <property type="component" value="Unassembled WGS sequence"/>
</dbReference>
<evidence type="ECO:0000313" key="1">
    <source>
        <dbReference type="EMBL" id="SZX63882.1"/>
    </source>
</evidence>
<gene>
    <name evidence="2" type="ORF">BQ4739_LOCUS14188</name>
    <name evidence="1" type="ORF">BQ4739_LOCUS4421</name>
</gene>
<reference evidence="1 3" key="1">
    <citation type="submission" date="2016-10" db="EMBL/GenBank/DDBJ databases">
        <authorList>
            <person name="Cai Z."/>
        </authorList>
    </citation>
    <scope>NUCLEOTIDE SEQUENCE [LARGE SCALE GENOMIC DNA]</scope>
</reference>
<name>A0A383VGL4_TETOB</name>
<dbReference type="AlphaFoldDB" id="A0A383VGL4"/>
<protein>
    <submittedName>
        <fullName evidence="1">Uncharacterized protein</fullName>
    </submittedName>
</protein>
<organism evidence="1 3">
    <name type="scientific">Tetradesmus obliquus</name>
    <name type="common">Green alga</name>
    <name type="synonym">Acutodesmus obliquus</name>
    <dbReference type="NCBI Taxonomy" id="3088"/>
    <lineage>
        <taxon>Eukaryota</taxon>
        <taxon>Viridiplantae</taxon>
        <taxon>Chlorophyta</taxon>
        <taxon>core chlorophytes</taxon>
        <taxon>Chlorophyceae</taxon>
        <taxon>CS clade</taxon>
        <taxon>Sphaeropleales</taxon>
        <taxon>Scenedesmaceae</taxon>
        <taxon>Tetradesmus</taxon>
    </lineage>
</organism>
<dbReference type="EMBL" id="FNXT01000351">
    <property type="protein sequence ID" value="SZX63882.1"/>
    <property type="molecule type" value="Genomic_DNA"/>
</dbReference>
<keyword evidence="3" id="KW-1185">Reference proteome</keyword>
<proteinExistence type="predicted"/>
<evidence type="ECO:0000313" key="2">
    <source>
        <dbReference type="EMBL" id="SZX73926.1"/>
    </source>
</evidence>